<reference evidence="2 3" key="1">
    <citation type="submission" date="2023-01" db="EMBL/GenBank/DDBJ databases">
        <title>Bacillus changyiensis sp. nov., isolated from a coastal deposit.</title>
        <authorList>
            <person name="Xiao G."/>
            <person name="Lai Q."/>
            <person name="Hu Z."/>
            <person name="Shao Z."/>
        </authorList>
    </citation>
    <scope>NUCLEOTIDE SEQUENCE [LARGE SCALE GENOMIC DNA]</scope>
    <source>
        <strain evidence="2 3">CLL-7-23</strain>
    </source>
</reference>
<comment type="similarity">
    <text evidence="1">Belongs to the GerPA/GerPF family.</text>
</comment>
<evidence type="ECO:0000313" key="3">
    <source>
        <dbReference type="Proteomes" id="UP001211894"/>
    </source>
</evidence>
<dbReference type="Proteomes" id="UP001211894">
    <property type="component" value="Unassembled WGS sequence"/>
</dbReference>
<comment type="caution">
    <text evidence="2">The sequence shown here is derived from an EMBL/GenBank/DDBJ whole genome shotgun (WGS) entry which is preliminary data.</text>
</comment>
<sequence>MKHCCSICIENVADGGIVNFGGAYKITPIMVSKTVEGSGGSNTGYTVENFLGDGISPVITEET</sequence>
<organism evidence="2 3">
    <name type="scientific">Bacillus changyiensis</name>
    <dbReference type="NCBI Taxonomy" id="3004103"/>
    <lineage>
        <taxon>Bacteria</taxon>
        <taxon>Bacillati</taxon>
        <taxon>Bacillota</taxon>
        <taxon>Bacilli</taxon>
        <taxon>Bacillales</taxon>
        <taxon>Bacillaceae</taxon>
        <taxon>Bacillus</taxon>
    </lineage>
</organism>
<keyword evidence="3" id="KW-1185">Reference proteome</keyword>
<dbReference type="PANTHER" id="PTHR37808">
    <property type="entry name" value="SPORE GERMINATION PROTEIN-LIKE PROTEIN YDZR-RELATED"/>
    <property type="match status" value="1"/>
</dbReference>
<dbReference type="EMBL" id="JAQKAB010000003">
    <property type="protein sequence ID" value="MDA7026060.1"/>
    <property type="molecule type" value="Genomic_DNA"/>
</dbReference>
<dbReference type="Pfam" id="PF10676">
    <property type="entry name" value="gerPA"/>
    <property type="match status" value="1"/>
</dbReference>
<protein>
    <submittedName>
        <fullName evidence="2">Spore germination protein</fullName>
    </submittedName>
</protein>
<proteinExistence type="inferred from homology"/>
<evidence type="ECO:0000256" key="1">
    <source>
        <dbReference type="ARBA" id="ARBA00008103"/>
    </source>
</evidence>
<name>A0ABT4X196_9BACI</name>
<dbReference type="RefSeq" id="WP_271339919.1">
    <property type="nucleotide sequence ID" value="NZ_JAQKAB010000003.1"/>
</dbReference>
<dbReference type="PANTHER" id="PTHR37808:SF1">
    <property type="entry name" value="SPORE GERMINATION PROTEIN-LIKE PROTEIN YDZR"/>
    <property type="match status" value="1"/>
</dbReference>
<dbReference type="InterPro" id="IPR019618">
    <property type="entry name" value="Spore_germination_GerPA"/>
</dbReference>
<gene>
    <name evidence="2" type="ORF">PJ311_05455</name>
</gene>
<evidence type="ECO:0000313" key="2">
    <source>
        <dbReference type="EMBL" id="MDA7026060.1"/>
    </source>
</evidence>
<accession>A0ABT4X196</accession>